<keyword evidence="3" id="KW-1185">Reference proteome</keyword>
<comment type="caution">
    <text evidence="2">The sequence shown here is derived from an EMBL/GenBank/DDBJ whole genome shotgun (WGS) entry which is preliminary data.</text>
</comment>
<protein>
    <submittedName>
        <fullName evidence="2">Uncharacterized protein</fullName>
    </submittedName>
</protein>
<feature type="compositionally biased region" description="Basic residues" evidence="1">
    <location>
        <begin position="75"/>
        <end position="85"/>
    </location>
</feature>
<organism evidence="2 3">
    <name type="scientific">Aldrovandia affinis</name>
    <dbReference type="NCBI Taxonomy" id="143900"/>
    <lineage>
        <taxon>Eukaryota</taxon>
        <taxon>Metazoa</taxon>
        <taxon>Chordata</taxon>
        <taxon>Craniata</taxon>
        <taxon>Vertebrata</taxon>
        <taxon>Euteleostomi</taxon>
        <taxon>Actinopterygii</taxon>
        <taxon>Neopterygii</taxon>
        <taxon>Teleostei</taxon>
        <taxon>Notacanthiformes</taxon>
        <taxon>Halosauridae</taxon>
        <taxon>Aldrovandia</taxon>
    </lineage>
</organism>
<proteinExistence type="predicted"/>
<feature type="region of interest" description="Disordered" evidence="1">
    <location>
        <begin position="1"/>
        <end position="21"/>
    </location>
</feature>
<dbReference type="Proteomes" id="UP001221898">
    <property type="component" value="Unassembled WGS sequence"/>
</dbReference>
<feature type="region of interest" description="Disordered" evidence="1">
    <location>
        <begin position="143"/>
        <end position="173"/>
    </location>
</feature>
<gene>
    <name evidence="2" type="ORF">AAFF_G00111020</name>
</gene>
<evidence type="ECO:0000256" key="1">
    <source>
        <dbReference type="SAM" id="MobiDB-lite"/>
    </source>
</evidence>
<feature type="compositionally biased region" description="Polar residues" evidence="1">
    <location>
        <begin position="1"/>
        <end position="10"/>
    </location>
</feature>
<name>A0AAD7WB08_9TELE</name>
<feature type="region of interest" description="Disordered" evidence="1">
    <location>
        <begin position="70"/>
        <end position="94"/>
    </location>
</feature>
<dbReference type="EMBL" id="JAINUG010000174">
    <property type="protein sequence ID" value="KAJ8390088.1"/>
    <property type="molecule type" value="Genomic_DNA"/>
</dbReference>
<evidence type="ECO:0000313" key="2">
    <source>
        <dbReference type="EMBL" id="KAJ8390088.1"/>
    </source>
</evidence>
<reference evidence="2" key="1">
    <citation type="journal article" date="2023" name="Science">
        <title>Genome structures resolve the early diversification of teleost fishes.</title>
        <authorList>
            <person name="Parey E."/>
            <person name="Louis A."/>
            <person name="Montfort J."/>
            <person name="Bouchez O."/>
            <person name="Roques C."/>
            <person name="Iampietro C."/>
            <person name="Lluch J."/>
            <person name="Castinel A."/>
            <person name="Donnadieu C."/>
            <person name="Desvignes T."/>
            <person name="Floi Bucao C."/>
            <person name="Jouanno E."/>
            <person name="Wen M."/>
            <person name="Mejri S."/>
            <person name="Dirks R."/>
            <person name="Jansen H."/>
            <person name="Henkel C."/>
            <person name="Chen W.J."/>
            <person name="Zahm M."/>
            <person name="Cabau C."/>
            <person name="Klopp C."/>
            <person name="Thompson A.W."/>
            <person name="Robinson-Rechavi M."/>
            <person name="Braasch I."/>
            <person name="Lecointre G."/>
            <person name="Bobe J."/>
            <person name="Postlethwait J.H."/>
            <person name="Berthelot C."/>
            <person name="Roest Crollius H."/>
            <person name="Guiguen Y."/>
        </authorList>
    </citation>
    <scope>NUCLEOTIDE SEQUENCE</scope>
    <source>
        <strain evidence="2">NC1722</strain>
    </source>
</reference>
<accession>A0AAD7WB08</accession>
<sequence length="173" mass="18694">MCPQFDTTSLPRVLATTPSPVAPPSLRFPAVACGGRRDLAIWQHLRRSSSPLGPACAHLRRIAGCAQARLENPRSRPRPPPRKPPHSAPPARAFTVNPISTRALAHERLNRMTSHIKIASCSNVACALGRTRSLTVQLRIYNSPAPPPRSEPAGNAAMGEGRGLHLGEFPRCQ</sequence>
<evidence type="ECO:0000313" key="3">
    <source>
        <dbReference type="Proteomes" id="UP001221898"/>
    </source>
</evidence>
<dbReference type="AlphaFoldDB" id="A0AAD7WB08"/>